<evidence type="ECO:0000313" key="8">
    <source>
        <dbReference type="Proteomes" id="UP000670947"/>
    </source>
</evidence>
<dbReference type="Proteomes" id="UP000670947">
    <property type="component" value="Unassembled WGS sequence"/>
</dbReference>
<evidence type="ECO:0000313" key="7">
    <source>
        <dbReference type="EMBL" id="MBO7744788.1"/>
    </source>
</evidence>
<dbReference type="EMBL" id="JAGGDJ010000005">
    <property type="protein sequence ID" value="MBO7744788.1"/>
    <property type="molecule type" value="Genomic_DNA"/>
</dbReference>
<dbReference type="InterPro" id="IPR036291">
    <property type="entry name" value="NAD(P)-bd_dom_sf"/>
</dbReference>
<dbReference type="InterPro" id="IPR002328">
    <property type="entry name" value="ADH_Zn_CS"/>
</dbReference>
<proteinExistence type="predicted"/>
<gene>
    <name evidence="7" type="ORF">I8J29_11310</name>
</gene>
<dbReference type="InterPro" id="IPR031640">
    <property type="entry name" value="Glu_dehyd_C"/>
</dbReference>
<keyword evidence="8" id="KW-1185">Reference proteome</keyword>
<dbReference type="InterPro" id="IPR013154">
    <property type="entry name" value="ADH-like_N"/>
</dbReference>
<dbReference type="SUPFAM" id="SSF51735">
    <property type="entry name" value="NAD(P)-binding Rossmann-fold domains"/>
    <property type="match status" value="1"/>
</dbReference>
<evidence type="ECO:0000256" key="1">
    <source>
        <dbReference type="ARBA" id="ARBA00001947"/>
    </source>
</evidence>
<dbReference type="Pfam" id="PF08240">
    <property type="entry name" value="ADH_N"/>
    <property type="match status" value="1"/>
</dbReference>
<comment type="cofactor">
    <cofactor evidence="1">
        <name>Zn(2+)</name>
        <dbReference type="ChEBI" id="CHEBI:29105"/>
    </cofactor>
</comment>
<sequence>MKTIVLKNAASESARIEVAEKAKPAIRHDGEVLIRVLSVGIDGTDKEIVTHRYGVPEEGEDDLIIGHELSGIVEAAGPASGFRPGDAVTALVRRPCADPACANCRADRADYCETGAYTERGIKGSHGFMREYVVEDARYVVKVPDDLKQLAVWVEPQSIFEKLWATIACIQQRFVWQPKRALVLGSGPMGLLSALSLRTMGFETHVWSLHAGDSRQAAVLAGVGAEFRSAYGGEPDGEDGCGLARHYAGKRGIGFDVVLECTGYSPLLVEAHRVLNRNGIIGTVGISPTDRRIPVPMDDINQRMVIGNQTVVGSVNASKADFARALDRIRDMERLYPGLLRGLVTDEFAPEQVPSLAFDRIGIKAVVRMGE</sequence>
<feature type="domain" description="Glucose dehydrogenase C-terminal" evidence="6">
    <location>
        <begin position="149"/>
        <end position="367"/>
    </location>
</feature>
<dbReference type="Gene3D" id="3.40.50.720">
    <property type="entry name" value="NAD(P)-binding Rossmann-like Domain"/>
    <property type="match status" value="1"/>
</dbReference>
<dbReference type="InterPro" id="IPR011032">
    <property type="entry name" value="GroES-like_sf"/>
</dbReference>
<evidence type="ECO:0000256" key="2">
    <source>
        <dbReference type="ARBA" id="ARBA00022723"/>
    </source>
</evidence>
<evidence type="ECO:0000256" key="3">
    <source>
        <dbReference type="ARBA" id="ARBA00022833"/>
    </source>
</evidence>
<comment type="caution">
    <text evidence="7">The sequence shown here is derived from an EMBL/GenBank/DDBJ whole genome shotgun (WGS) entry which is preliminary data.</text>
</comment>
<dbReference type="PANTHER" id="PTHR43189">
    <property type="entry name" value="ZINC-TYPE ALCOHOL DEHYDROGENASE-LIKE PROTEIN C1198.01-RELATED"/>
    <property type="match status" value="1"/>
</dbReference>
<dbReference type="RefSeq" id="WP_208847714.1">
    <property type="nucleotide sequence ID" value="NZ_JAGGDJ010000005.1"/>
</dbReference>
<keyword evidence="3" id="KW-0862">Zinc</keyword>
<keyword evidence="2" id="KW-0479">Metal-binding</keyword>
<feature type="domain" description="Alcohol dehydrogenase-like N-terminal" evidence="5">
    <location>
        <begin position="29"/>
        <end position="145"/>
    </location>
</feature>
<keyword evidence="4" id="KW-0560">Oxidoreductase</keyword>
<evidence type="ECO:0000259" key="6">
    <source>
        <dbReference type="Pfam" id="PF16912"/>
    </source>
</evidence>
<organism evidence="7 8">
    <name type="scientific">Paenibacillus artemisiicola</name>
    <dbReference type="NCBI Taxonomy" id="1172618"/>
    <lineage>
        <taxon>Bacteria</taxon>
        <taxon>Bacillati</taxon>
        <taxon>Bacillota</taxon>
        <taxon>Bacilli</taxon>
        <taxon>Bacillales</taxon>
        <taxon>Paenibacillaceae</taxon>
        <taxon>Paenibacillus</taxon>
    </lineage>
</organism>
<dbReference type="SUPFAM" id="SSF50129">
    <property type="entry name" value="GroES-like"/>
    <property type="match status" value="1"/>
</dbReference>
<dbReference type="PANTHER" id="PTHR43189:SF2">
    <property type="entry name" value="GLUCOSE 1-DEHYDROGENASE"/>
    <property type="match status" value="1"/>
</dbReference>
<reference evidence="7 8" key="1">
    <citation type="submission" date="2021-03" db="EMBL/GenBank/DDBJ databases">
        <title>Paenibacillus artemisicola MWE-103 whole genome sequence.</title>
        <authorList>
            <person name="Ham Y.J."/>
        </authorList>
    </citation>
    <scope>NUCLEOTIDE SEQUENCE [LARGE SCALE GENOMIC DNA]</scope>
    <source>
        <strain evidence="7 8">MWE-103</strain>
    </source>
</reference>
<name>A0ABS3W939_9BACL</name>
<evidence type="ECO:0000259" key="5">
    <source>
        <dbReference type="Pfam" id="PF08240"/>
    </source>
</evidence>
<protein>
    <submittedName>
        <fullName evidence="7">Alcohol dehydrogenase catalytic domain-containing protein</fullName>
    </submittedName>
</protein>
<evidence type="ECO:0000256" key="4">
    <source>
        <dbReference type="ARBA" id="ARBA00023002"/>
    </source>
</evidence>
<dbReference type="PROSITE" id="PS00059">
    <property type="entry name" value="ADH_ZINC"/>
    <property type="match status" value="1"/>
</dbReference>
<accession>A0ABS3W939</accession>
<dbReference type="Pfam" id="PF16912">
    <property type="entry name" value="Glu_dehyd_C"/>
    <property type="match status" value="1"/>
</dbReference>
<dbReference type="Gene3D" id="3.90.180.10">
    <property type="entry name" value="Medium-chain alcohol dehydrogenases, catalytic domain"/>
    <property type="match status" value="1"/>
</dbReference>